<evidence type="ECO:0000256" key="7">
    <source>
        <dbReference type="ARBA" id="ARBA00023239"/>
    </source>
</evidence>
<evidence type="ECO:0000256" key="3">
    <source>
        <dbReference type="ARBA" id="ARBA00001936"/>
    </source>
</evidence>
<accession>A0A432YZX2</accession>
<dbReference type="CDD" id="cd01562">
    <property type="entry name" value="Thr-dehyd"/>
    <property type="match status" value="1"/>
</dbReference>
<dbReference type="PANTHER" id="PTHR43050">
    <property type="entry name" value="SERINE / THREONINE RACEMASE FAMILY MEMBER"/>
    <property type="match status" value="1"/>
</dbReference>
<comment type="cofactor">
    <cofactor evidence="3">
        <name>Mn(2+)</name>
        <dbReference type="ChEBI" id="CHEBI:29035"/>
    </cofactor>
</comment>
<dbReference type="PANTHER" id="PTHR43050:SF1">
    <property type="entry name" value="SERINE RACEMASE"/>
    <property type="match status" value="1"/>
</dbReference>
<dbReference type="InterPro" id="IPR036052">
    <property type="entry name" value="TrpB-like_PALP_sf"/>
</dbReference>
<dbReference type="GO" id="GO:0018114">
    <property type="term" value="F:threonine racemase activity"/>
    <property type="evidence" value="ECO:0007669"/>
    <property type="project" value="TreeGrafter"/>
</dbReference>
<dbReference type="GO" id="GO:0070179">
    <property type="term" value="P:D-serine biosynthetic process"/>
    <property type="evidence" value="ECO:0007669"/>
    <property type="project" value="TreeGrafter"/>
</dbReference>
<dbReference type="Gene3D" id="3.40.50.1100">
    <property type="match status" value="2"/>
</dbReference>
<feature type="domain" description="Tryptophan synthase beta chain-like PALP" evidence="8">
    <location>
        <begin position="24"/>
        <end position="305"/>
    </location>
</feature>
<comment type="cofactor">
    <cofactor evidence="1">
        <name>Ca(2+)</name>
        <dbReference type="ChEBI" id="CHEBI:29108"/>
    </cofactor>
</comment>
<dbReference type="PROSITE" id="PS00165">
    <property type="entry name" value="DEHYDRATASE_SER_THR"/>
    <property type="match status" value="1"/>
</dbReference>
<dbReference type="FunFam" id="3.40.50.1100:FF:000041">
    <property type="entry name" value="Threonine ammonia-lyase, variant"/>
    <property type="match status" value="1"/>
</dbReference>
<dbReference type="GO" id="GO:0003941">
    <property type="term" value="F:L-serine ammonia-lyase activity"/>
    <property type="evidence" value="ECO:0007669"/>
    <property type="project" value="TreeGrafter"/>
</dbReference>
<comment type="cofactor">
    <cofactor evidence="2">
        <name>pyridoxal 5'-phosphate</name>
        <dbReference type="ChEBI" id="CHEBI:597326"/>
    </cofactor>
</comment>
<dbReference type="GO" id="GO:0000287">
    <property type="term" value="F:magnesium ion binding"/>
    <property type="evidence" value="ECO:0007669"/>
    <property type="project" value="TreeGrafter"/>
</dbReference>
<reference evidence="10" key="1">
    <citation type="journal article" date="2018" name="Front. Microbiol.">
        <title>Genome-Based Analysis Reveals the Taxonomy and Diversity of the Family Idiomarinaceae.</title>
        <authorList>
            <person name="Liu Y."/>
            <person name="Lai Q."/>
            <person name="Shao Z."/>
        </authorList>
    </citation>
    <scope>NUCLEOTIDE SEQUENCE [LARGE SCALE GENOMIC DNA]</scope>
    <source>
        <strain evidence="10">R22</strain>
    </source>
</reference>
<dbReference type="GO" id="GO:0030378">
    <property type="term" value="F:serine racemase activity"/>
    <property type="evidence" value="ECO:0007669"/>
    <property type="project" value="TreeGrafter"/>
</dbReference>
<dbReference type="GO" id="GO:0005524">
    <property type="term" value="F:ATP binding"/>
    <property type="evidence" value="ECO:0007669"/>
    <property type="project" value="TreeGrafter"/>
</dbReference>
<evidence type="ECO:0000256" key="4">
    <source>
        <dbReference type="ARBA" id="ARBA00001946"/>
    </source>
</evidence>
<gene>
    <name evidence="9" type="ORF">CWI78_06010</name>
</gene>
<comment type="cofactor">
    <cofactor evidence="4">
        <name>Mg(2+)</name>
        <dbReference type="ChEBI" id="CHEBI:18420"/>
    </cofactor>
</comment>
<protein>
    <submittedName>
        <fullName evidence="9">Serine/threonine dehydratase</fullName>
    </submittedName>
</protein>
<proteinExistence type="predicted"/>
<organism evidence="9 10">
    <name type="scientific">Idiomarina ramblicola</name>
    <dbReference type="NCBI Taxonomy" id="263724"/>
    <lineage>
        <taxon>Bacteria</taxon>
        <taxon>Pseudomonadati</taxon>
        <taxon>Pseudomonadota</taxon>
        <taxon>Gammaproteobacteria</taxon>
        <taxon>Alteromonadales</taxon>
        <taxon>Idiomarinaceae</taxon>
        <taxon>Idiomarina</taxon>
    </lineage>
</organism>
<dbReference type="GO" id="GO:0030170">
    <property type="term" value="F:pyridoxal phosphate binding"/>
    <property type="evidence" value="ECO:0007669"/>
    <property type="project" value="InterPro"/>
</dbReference>
<evidence type="ECO:0000256" key="5">
    <source>
        <dbReference type="ARBA" id="ARBA00022842"/>
    </source>
</evidence>
<keyword evidence="7" id="KW-0456">Lyase</keyword>
<evidence type="ECO:0000259" key="8">
    <source>
        <dbReference type="Pfam" id="PF00291"/>
    </source>
</evidence>
<name>A0A432YZX2_9GAMM</name>
<evidence type="ECO:0000256" key="6">
    <source>
        <dbReference type="ARBA" id="ARBA00022898"/>
    </source>
</evidence>
<evidence type="ECO:0000256" key="1">
    <source>
        <dbReference type="ARBA" id="ARBA00001913"/>
    </source>
</evidence>
<keyword evidence="10" id="KW-1185">Reference proteome</keyword>
<evidence type="ECO:0000313" key="9">
    <source>
        <dbReference type="EMBL" id="RUO69471.1"/>
    </source>
</evidence>
<sequence>MPKLSLPCHADVVQAQQRINSYTVKTPVLTNPALNQQLGCELFFKCENLQRTGAFKFRGATNALLKLSPEQRQQGVITVSSGNHGAALAHAGKALGVKVKVGVPTNAPAIKRQNIEAGGAEITDIEPGMAAREAIVAKWQKEGESHFIPPYDHANIIAGQGTATLELLEQTDALDAVITPLGGGGLLSGACLACDGTEIQVFGAEPELANDAFLSLKAGERQSALPAKSLCDGLLTQIGELPFAIIQQRISDILVIKDEDTLSAMQLIWHHLKIIVEPSSAIALAAVIQNKALFEGKRVGLVLSGGNVAAQPEDIKLRQ</sequence>
<dbReference type="EMBL" id="PIQC01000004">
    <property type="protein sequence ID" value="RUO69471.1"/>
    <property type="molecule type" value="Genomic_DNA"/>
</dbReference>
<keyword evidence="6" id="KW-0663">Pyridoxal phosphate</keyword>
<dbReference type="RefSeq" id="WP_126781232.1">
    <property type="nucleotide sequence ID" value="NZ_PIQC01000004.1"/>
</dbReference>
<comment type="caution">
    <text evidence="9">The sequence shown here is derived from an EMBL/GenBank/DDBJ whole genome shotgun (WGS) entry which is preliminary data.</text>
</comment>
<dbReference type="AlphaFoldDB" id="A0A432YZX2"/>
<dbReference type="InterPro" id="IPR000634">
    <property type="entry name" value="Ser/Thr_deHydtase_PyrdxlP-BS"/>
</dbReference>
<dbReference type="Pfam" id="PF00291">
    <property type="entry name" value="PALP"/>
    <property type="match status" value="1"/>
</dbReference>
<evidence type="ECO:0000313" key="10">
    <source>
        <dbReference type="Proteomes" id="UP000288058"/>
    </source>
</evidence>
<dbReference type="InterPro" id="IPR001926">
    <property type="entry name" value="TrpB-like_PALP"/>
</dbReference>
<dbReference type="Proteomes" id="UP000288058">
    <property type="component" value="Unassembled WGS sequence"/>
</dbReference>
<keyword evidence="5" id="KW-0460">Magnesium</keyword>
<dbReference type="SUPFAM" id="SSF53686">
    <property type="entry name" value="Tryptophan synthase beta subunit-like PLP-dependent enzymes"/>
    <property type="match status" value="1"/>
</dbReference>
<evidence type="ECO:0000256" key="2">
    <source>
        <dbReference type="ARBA" id="ARBA00001933"/>
    </source>
</evidence>
<dbReference type="OrthoDB" id="9811476at2"/>